<accession>A0A1M5YHK7</accession>
<dbReference type="STRING" id="1123282.SAMN02745823_02541"/>
<evidence type="ECO:0000259" key="1">
    <source>
        <dbReference type="Pfam" id="PF13290"/>
    </source>
</evidence>
<keyword evidence="3" id="KW-1185">Reference proteome</keyword>
<dbReference type="RefSeq" id="WP_073079576.1">
    <property type="nucleotide sequence ID" value="NZ_FQXV01000008.1"/>
</dbReference>
<sequence length="354" mass="37762">MAVNLTTTYSPLIAERFKQQSFTDNYAGKKYTLDGSKSIVVYSVNKAVLNNYDRTLNPFSGGSRFGTIAELGDTTQTLQMTQDKSFTFSIDSGNKADQLNIKQCNEQLKSNWDEVCTPAIDMYRLGIWANGAGCGKAGSALTNSTAMTAIMTASAVLSNRLVPKKNRVLLISETAYINCKLSTELVGIPNLGQASIANGKVGTIDGMDVITVPDSYFPAGVYFIIKYVDATVDPLKLKVLRVQKNPLGIDGDVGECRFYHDSFVLDAKVNGIYVYGNSASMLDMPVVSGTASVTVACAGATAIRYTTDGTNPKTSETAATYASAVALSVGQTLRVYGSGAGYVSSPIAEFTRTV</sequence>
<evidence type="ECO:0000313" key="2">
    <source>
        <dbReference type="EMBL" id="SHI11452.1"/>
    </source>
</evidence>
<gene>
    <name evidence="2" type="ORF">SAMN02745823_02541</name>
</gene>
<dbReference type="InterPro" id="IPR059177">
    <property type="entry name" value="GH29D-like_dom"/>
</dbReference>
<dbReference type="Proteomes" id="UP000183995">
    <property type="component" value="Unassembled WGS sequence"/>
</dbReference>
<organism evidence="2 3">
    <name type="scientific">Sporobacter termitidis DSM 10068</name>
    <dbReference type="NCBI Taxonomy" id="1123282"/>
    <lineage>
        <taxon>Bacteria</taxon>
        <taxon>Bacillati</taxon>
        <taxon>Bacillota</taxon>
        <taxon>Clostridia</taxon>
        <taxon>Eubacteriales</taxon>
        <taxon>Oscillospiraceae</taxon>
        <taxon>Sporobacter</taxon>
    </lineage>
</organism>
<protein>
    <submittedName>
        <fullName evidence="2">Chitobiase/beta-hexosaminidase C-terminal domain-containing protein</fullName>
    </submittedName>
</protein>
<name>A0A1M5YHK7_9FIRM</name>
<reference evidence="2 3" key="1">
    <citation type="submission" date="2016-11" db="EMBL/GenBank/DDBJ databases">
        <authorList>
            <person name="Jaros S."/>
            <person name="Januszkiewicz K."/>
            <person name="Wedrychowicz H."/>
        </authorList>
    </citation>
    <scope>NUCLEOTIDE SEQUENCE [LARGE SCALE GENOMIC DNA]</scope>
    <source>
        <strain evidence="2 3">DSM 10068</strain>
    </source>
</reference>
<dbReference type="AlphaFoldDB" id="A0A1M5YHK7"/>
<evidence type="ECO:0000313" key="3">
    <source>
        <dbReference type="Proteomes" id="UP000183995"/>
    </source>
</evidence>
<dbReference type="EMBL" id="FQXV01000008">
    <property type="protein sequence ID" value="SHI11452.1"/>
    <property type="molecule type" value="Genomic_DNA"/>
</dbReference>
<dbReference type="Pfam" id="PF13290">
    <property type="entry name" value="CHB_HEX_C_1"/>
    <property type="match status" value="1"/>
</dbReference>
<feature type="domain" description="GH29D-like beta-sandwich" evidence="1">
    <location>
        <begin position="288"/>
        <end position="347"/>
    </location>
</feature>
<dbReference type="OrthoDB" id="9770443at2"/>
<proteinExistence type="predicted"/>